<dbReference type="OrthoDB" id="2427805at2759"/>
<organism evidence="1 2">
    <name type="scientific">Gigaspora margarita</name>
    <dbReference type="NCBI Taxonomy" id="4874"/>
    <lineage>
        <taxon>Eukaryota</taxon>
        <taxon>Fungi</taxon>
        <taxon>Fungi incertae sedis</taxon>
        <taxon>Mucoromycota</taxon>
        <taxon>Glomeromycotina</taxon>
        <taxon>Glomeromycetes</taxon>
        <taxon>Diversisporales</taxon>
        <taxon>Gigasporaceae</taxon>
        <taxon>Gigaspora</taxon>
    </lineage>
</organism>
<gene>
    <name evidence="1" type="ORF">F8M41_004549</name>
</gene>
<keyword evidence="2" id="KW-1185">Reference proteome</keyword>
<evidence type="ECO:0000313" key="2">
    <source>
        <dbReference type="Proteomes" id="UP000439903"/>
    </source>
</evidence>
<evidence type="ECO:0000313" key="1">
    <source>
        <dbReference type="EMBL" id="KAF0436972.1"/>
    </source>
</evidence>
<dbReference type="AlphaFoldDB" id="A0A8H3X9J4"/>
<reference evidence="1 2" key="1">
    <citation type="journal article" date="2019" name="Environ. Microbiol.">
        <title>At the nexus of three kingdoms: the genome of the mycorrhizal fungus Gigaspora margarita provides insights into plant, endobacterial and fungal interactions.</title>
        <authorList>
            <person name="Venice F."/>
            <person name="Ghignone S."/>
            <person name="Salvioli di Fossalunga A."/>
            <person name="Amselem J."/>
            <person name="Novero M."/>
            <person name="Xianan X."/>
            <person name="Sedzielewska Toro K."/>
            <person name="Morin E."/>
            <person name="Lipzen A."/>
            <person name="Grigoriev I.V."/>
            <person name="Henrissat B."/>
            <person name="Martin F.M."/>
            <person name="Bonfante P."/>
        </authorList>
    </citation>
    <scope>NUCLEOTIDE SEQUENCE [LARGE SCALE GENOMIC DNA]</scope>
    <source>
        <strain evidence="1 2">BEG34</strain>
    </source>
</reference>
<accession>A0A8H3X9J4</accession>
<name>A0A8H3X9J4_GIGMA</name>
<protein>
    <submittedName>
        <fullName evidence="1">Uncharacterized protein</fullName>
    </submittedName>
</protein>
<sequence>MFSSQIPSYFKKNKDWSLLSFLYFRKYANNFVANKATEHLNYKKALEIIILLDSSNRVKAERCLVRFKVEKLSESVIQFWKIVMMESIEYNYSMHALNTTIYEKSKIHEIVSDSTIAEIEQNYRCNESRIPKSLDYINDKENKRNYIPLASRDERIFKKQEDNEKGSHPLNGENRQEIEAAYKTMKKEQMWRLKSGRYVEEVLYKIGLSLTYEHNVHSFIIDAEDETVKKHFDERELEEISDASGPLVPNLSDDVIEYLKKFLNKKSIKEIRQTINEKDDRFDVDYDKEVYHDLDYIRLTIYSLVREIENAHLDCENLEQWYNCHIWNAIFDQSFGNMKEISVVRGDGCKGDWIIRTNSKGNKNEFGYGEVGKTWIDKSGIKFLREVSLKSLKTLKDMLIDLMRTCKWNPDALSKLQTVGVVHSGLVMMVIRMDNPKGYICRVNRSNIMEVPHNEENFSDILEILAAVLNLKSIVKQTMKIVDMKSVLSEKMMVETFLQAGLSNKRKHIFEIPVCTSTPKKTKSLE</sequence>
<proteinExistence type="predicted"/>
<comment type="caution">
    <text evidence="1">The sequence shown here is derived from an EMBL/GenBank/DDBJ whole genome shotgun (WGS) entry which is preliminary data.</text>
</comment>
<dbReference type="EMBL" id="WTPW01001415">
    <property type="protein sequence ID" value="KAF0436972.1"/>
    <property type="molecule type" value="Genomic_DNA"/>
</dbReference>
<dbReference type="Proteomes" id="UP000439903">
    <property type="component" value="Unassembled WGS sequence"/>
</dbReference>